<gene>
    <name evidence="2" type="ORF">BCR32DRAFT_327747</name>
</gene>
<dbReference type="EMBL" id="MCFG01000148">
    <property type="protein sequence ID" value="ORX80338.1"/>
    <property type="molecule type" value="Genomic_DNA"/>
</dbReference>
<organism evidence="2 3">
    <name type="scientific">Anaeromyces robustus</name>
    <dbReference type="NCBI Taxonomy" id="1754192"/>
    <lineage>
        <taxon>Eukaryota</taxon>
        <taxon>Fungi</taxon>
        <taxon>Fungi incertae sedis</taxon>
        <taxon>Chytridiomycota</taxon>
        <taxon>Chytridiomycota incertae sedis</taxon>
        <taxon>Neocallimastigomycetes</taxon>
        <taxon>Neocallimastigales</taxon>
        <taxon>Neocallimastigaceae</taxon>
        <taxon>Anaeromyces</taxon>
    </lineage>
</organism>
<reference evidence="2 3" key="2">
    <citation type="submission" date="2016-08" db="EMBL/GenBank/DDBJ databases">
        <title>Pervasive Adenine N6-methylation of Active Genes in Fungi.</title>
        <authorList>
            <consortium name="DOE Joint Genome Institute"/>
            <person name="Mondo S.J."/>
            <person name="Dannebaum R.O."/>
            <person name="Kuo R.C."/>
            <person name="Labutti K."/>
            <person name="Haridas S."/>
            <person name="Kuo A."/>
            <person name="Salamov A."/>
            <person name="Ahrendt S.R."/>
            <person name="Lipzen A."/>
            <person name="Sullivan W."/>
            <person name="Andreopoulos W.B."/>
            <person name="Clum A."/>
            <person name="Lindquist E."/>
            <person name="Daum C."/>
            <person name="Ramamoorthy G.K."/>
            <person name="Gryganskyi A."/>
            <person name="Culley D."/>
            <person name="Magnuson J.K."/>
            <person name="James T.Y."/>
            <person name="O'Malley M.A."/>
            <person name="Stajich J.E."/>
            <person name="Spatafora J.W."/>
            <person name="Visel A."/>
            <person name="Grigoriev I.V."/>
        </authorList>
    </citation>
    <scope>NUCLEOTIDE SEQUENCE [LARGE SCALE GENOMIC DNA]</scope>
    <source>
        <strain evidence="2 3">S4</strain>
    </source>
</reference>
<sequence>MINSIVLYCIVGVIILALIVYTAIYVRRNNKKKQSYENAPVVIVAPQHNNPAGTHGTAVPSPIYVPPVAHH</sequence>
<dbReference type="Proteomes" id="UP000193944">
    <property type="component" value="Unassembled WGS sequence"/>
</dbReference>
<keyword evidence="1" id="KW-0472">Membrane</keyword>
<evidence type="ECO:0000313" key="3">
    <source>
        <dbReference type="Proteomes" id="UP000193944"/>
    </source>
</evidence>
<accession>A0A1Y1X3X4</accession>
<proteinExistence type="predicted"/>
<protein>
    <submittedName>
        <fullName evidence="2">Uncharacterized protein</fullName>
    </submittedName>
</protein>
<dbReference type="AlphaFoldDB" id="A0A1Y1X3X4"/>
<keyword evidence="1" id="KW-1133">Transmembrane helix</keyword>
<evidence type="ECO:0000313" key="2">
    <source>
        <dbReference type="EMBL" id="ORX80338.1"/>
    </source>
</evidence>
<name>A0A1Y1X3X4_9FUNG</name>
<comment type="caution">
    <text evidence="2">The sequence shown here is derived from an EMBL/GenBank/DDBJ whole genome shotgun (WGS) entry which is preliminary data.</text>
</comment>
<keyword evidence="1" id="KW-0812">Transmembrane</keyword>
<reference evidence="2 3" key="1">
    <citation type="submission" date="2016-08" db="EMBL/GenBank/DDBJ databases">
        <title>A Parts List for Fungal Cellulosomes Revealed by Comparative Genomics.</title>
        <authorList>
            <consortium name="DOE Joint Genome Institute"/>
            <person name="Haitjema C.H."/>
            <person name="Gilmore S.P."/>
            <person name="Henske J.K."/>
            <person name="Solomon K.V."/>
            <person name="De Groot R."/>
            <person name="Kuo A."/>
            <person name="Mondo S.J."/>
            <person name="Salamov A.A."/>
            <person name="Labutti K."/>
            <person name="Zhao Z."/>
            <person name="Chiniquy J."/>
            <person name="Barry K."/>
            <person name="Brewer H.M."/>
            <person name="Purvine S.O."/>
            <person name="Wright A.T."/>
            <person name="Boxma B."/>
            <person name="Van Alen T."/>
            <person name="Hackstein J.H."/>
            <person name="Baker S.E."/>
            <person name="Grigoriev I.V."/>
            <person name="O'Malley M.A."/>
        </authorList>
    </citation>
    <scope>NUCLEOTIDE SEQUENCE [LARGE SCALE GENOMIC DNA]</scope>
    <source>
        <strain evidence="2 3">S4</strain>
    </source>
</reference>
<evidence type="ECO:0000256" key="1">
    <source>
        <dbReference type="SAM" id="Phobius"/>
    </source>
</evidence>
<feature type="transmembrane region" description="Helical" evidence="1">
    <location>
        <begin position="6"/>
        <end position="26"/>
    </location>
</feature>
<keyword evidence="3" id="KW-1185">Reference proteome</keyword>
<feature type="non-terminal residue" evidence="2">
    <location>
        <position position="71"/>
    </location>
</feature>